<comment type="caution">
    <text evidence="1">The sequence shown here is derived from an EMBL/GenBank/DDBJ whole genome shotgun (WGS) entry which is preliminary data.</text>
</comment>
<evidence type="ECO:0008006" key="3">
    <source>
        <dbReference type="Google" id="ProtNLM"/>
    </source>
</evidence>
<sequence length="58" mass="6650">MPEIADFLGVSRQRVHQMAERDPCFPEPATVLAVGKIWRGEDIRAWAAKYRPPLVDEE</sequence>
<dbReference type="EMBL" id="JBHSBN010000027">
    <property type="protein sequence ID" value="MFC4109711.1"/>
    <property type="molecule type" value="Genomic_DNA"/>
</dbReference>
<gene>
    <name evidence="1" type="ORF">ACFOX0_27730</name>
</gene>
<evidence type="ECO:0000313" key="1">
    <source>
        <dbReference type="EMBL" id="MFC4109711.1"/>
    </source>
</evidence>
<organism evidence="1 2">
    <name type="scientific">Micromonospora zhanjiangensis</name>
    <dbReference type="NCBI Taxonomy" id="1522057"/>
    <lineage>
        <taxon>Bacteria</taxon>
        <taxon>Bacillati</taxon>
        <taxon>Actinomycetota</taxon>
        <taxon>Actinomycetes</taxon>
        <taxon>Micromonosporales</taxon>
        <taxon>Micromonosporaceae</taxon>
        <taxon>Micromonospora</taxon>
    </lineage>
</organism>
<accession>A0ABV8KUS7</accession>
<name>A0ABV8KUS7_9ACTN</name>
<evidence type="ECO:0000313" key="2">
    <source>
        <dbReference type="Proteomes" id="UP001595868"/>
    </source>
</evidence>
<proteinExistence type="predicted"/>
<reference evidence="2" key="1">
    <citation type="journal article" date="2019" name="Int. J. Syst. Evol. Microbiol.">
        <title>The Global Catalogue of Microorganisms (GCM) 10K type strain sequencing project: providing services to taxonomists for standard genome sequencing and annotation.</title>
        <authorList>
            <consortium name="The Broad Institute Genomics Platform"/>
            <consortium name="The Broad Institute Genome Sequencing Center for Infectious Disease"/>
            <person name="Wu L."/>
            <person name="Ma J."/>
        </authorList>
    </citation>
    <scope>NUCLEOTIDE SEQUENCE [LARGE SCALE GENOMIC DNA]</scope>
    <source>
        <strain evidence="2">2902at01</strain>
    </source>
</reference>
<protein>
    <recommendedName>
        <fullName evidence="3">DNA-binding protein</fullName>
    </recommendedName>
</protein>
<dbReference type="Proteomes" id="UP001595868">
    <property type="component" value="Unassembled WGS sequence"/>
</dbReference>
<keyword evidence="2" id="KW-1185">Reference proteome</keyword>